<dbReference type="EMBL" id="AP022590">
    <property type="protein sequence ID" value="BBY38613.1"/>
    <property type="molecule type" value="Genomic_DNA"/>
</dbReference>
<feature type="domain" description="PPE" evidence="2">
    <location>
        <begin position="4"/>
        <end position="166"/>
    </location>
</feature>
<sequence length="389" mass="37855">MTFDFGALPPEVNSLRMYTGPGAAPMMAAAAAFSSLADELSTTAAASQSAISNLTGEEWIGPSSVAMVTAAEPYVMWMHTTTAQLQQAAAQAMASAAAYEAAFAMTVPPPLVAANRAQLASLVATNLLGQNTAAIAATEAQYGEMWAQDAAAMYGYATSSAAAARLSPLTSPAPTNSPGGLGVQTAATAAQTSGLRGVVSNVPNAVQSFAAPAAAAPSALPGAGAAGSALDSVLGDPVVSNVGNAGFDVVSWNVFNTIVSNILYNHTLDAAASGSAAGSVGGAAAGGALVSAAAPVSTAGAGAAPVLASMGSAAPVGGLSTPAAWSAATPRVPAATVAGTGWTAPIEDPHTTWASGMPAVASAGRGGYGYGMGPRYGVKPKVMPTRLLV</sequence>
<evidence type="ECO:0000313" key="5">
    <source>
        <dbReference type="EMBL" id="ORB05668.1"/>
    </source>
</evidence>
<dbReference type="Pfam" id="PF00823">
    <property type="entry name" value="PPE"/>
    <property type="match status" value="1"/>
</dbReference>
<evidence type="ECO:0000313" key="7">
    <source>
        <dbReference type="Proteomes" id="UP000465812"/>
    </source>
</evidence>
<evidence type="ECO:0000313" key="4">
    <source>
        <dbReference type="EMBL" id="BBY38613.1"/>
    </source>
</evidence>
<comment type="similarity">
    <text evidence="1">Belongs to the mycobacterial PPE family.</text>
</comment>
<dbReference type="InterPro" id="IPR038332">
    <property type="entry name" value="PPE_sf"/>
</dbReference>
<dbReference type="STRING" id="560555.BST30_13550"/>
<proteinExistence type="inferred from homology"/>
<reference evidence="4 7" key="2">
    <citation type="journal article" date="2019" name="Emerg. Microbes Infect.">
        <title>Comprehensive subspecies identification of 175 nontuberculous mycobacteria species based on 7547 genomic profiles.</title>
        <authorList>
            <person name="Matsumoto Y."/>
            <person name="Kinjo T."/>
            <person name="Motooka D."/>
            <person name="Nabeya D."/>
            <person name="Jung N."/>
            <person name="Uechi K."/>
            <person name="Horii T."/>
            <person name="Iida T."/>
            <person name="Fujita J."/>
            <person name="Nakamura S."/>
        </authorList>
    </citation>
    <scope>NUCLEOTIDE SEQUENCE [LARGE SCALE GENOMIC DNA]</scope>
    <source>
        <strain evidence="4 7">JCM 18113</strain>
    </source>
</reference>
<reference evidence="5 6" key="1">
    <citation type="submission" date="2017-02" db="EMBL/GenBank/DDBJ databases">
        <title>The new phylogeny of genus Mycobacterium.</title>
        <authorList>
            <person name="Tortoli E."/>
            <person name="Trovato A."/>
            <person name="Cirillo D.M."/>
        </authorList>
    </citation>
    <scope>NUCLEOTIDE SEQUENCE [LARGE SCALE GENOMIC DNA]</scope>
    <source>
        <strain evidence="5 6">DSM 45255</strain>
    </source>
</reference>
<dbReference type="FunFam" id="1.20.1260.20:FF:000001">
    <property type="entry name" value="PPE family protein PPE41"/>
    <property type="match status" value="1"/>
</dbReference>
<dbReference type="PANTHER" id="PTHR46766:SF1">
    <property type="entry name" value="GLUTAMINE-RICH PROTEIN 2"/>
    <property type="match status" value="1"/>
</dbReference>
<protein>
    <submittedName>
        <fullName evidence="4 5">PPE family protein</fullName>
    </submittedName>
</protein>
<gene>
    <name evidence="4" type="primary">PPE43_1</name>
    <name evidence="5" type="ORF">BST30_13550</name>
    <name evidence="4" type="ORF">MMAN_27470</name>
</gene>
<evidence type="ECO:0000313" key="6">
    <source>
        <dbReference type="Proteomes" id="UP000192760"/>
    </source>
</evidence>
<accession>A0A1X0FVY7</accession>
<dbReference type="InterPro" id="IPR022171">
    <property type="entry name" value="PPE_C"/>
</dbReference>
<keyword evidence="7" id="KW-1185">Reference proteome</keyword>
<evidence type="ECO:0000259" key="2">
    <source>
        <dbReference type="Pfam" id="PF00823"/>
    </source>
</evidence>
<feature type="domain" description="PPE family C-terminal" evidence="3">
    <location>
        <begin position="308"/>
        <end position="385"/>
    </location>
</feature>
<dbReference type="Proteomes" id="UP000465812">
    <property type="component" value="Chromosome"/>
</dbReference>
<dbReference type="Pfam" id="PF12484">
    <property type="entry name" value="PPE-SVP"/>
    <property type="match status" value="1"/>
</dbReference>
<dbReference type="PANTHER" id="PTHR46766">
    <property type="entry name" value="GLUTAMINE-RICH PROTEIN 2"/>
    <property type="match status" value="1"/>
</dbReference>
<dbReference type="Gene3D" id="1.20.1260.20">
    <property type="entry name" value="PPE superfamily"/>
    <property type="match status" value="1"/>
</dbReference>
<evidence type="ECO:0000259" key="3">
    <source>
        <dbReference type="Pfam" id="PF12484"/>
    </source>
</evidence>
<dbReference type="EMBL" id="MVHW01000013">
    <property type="protein sequence ID" value="ORB05668.1"/>
    <property type="molecule type" value="Genomic_DNA"/>
</dbReference>
<dbReference type="RefSeq" id="WP_083095366.1">
    <property type="nucleotide sequence ID" value="NZ_AP022590.1"/>
</dbReference>
<name>A0A1X0FVY7_MYCNT</name>
<dbReference type="AlphaFoldDB" id="A0A1X0FVY7"/>
<dbReference type="Proteomes" id="UP000192760">
    <property type="component" value="Unassembled WGS sequence"/>
</dbReference>
<dbReference type="SUPFAM" id="SSF140459">
    <property type="entry name" value="PE/PPE dimer-like"/>
    <property type="match status" value="1"/>
</dbReference>
<dbReference type="GO" id="GO:0052572">
    <property type="term" value="P:response to host immune response"/>
    <property type="evidence" value="ECO:0007669"/>
    <property type="project" value="TreeGrafter"/>
</dbReference>
<organism evidence="5 6">
    <name type="scientific">Mycobacterium mantenii</name>
    <dbReference type="NCBI Taxonomy" id="560555"/>
    <lineage>
        <taxon>Bacteria</taxon>
        <taxon>Bacillati</taxon>
        <taxon>Actinomycetota</taxon>
        <taxon>Actinomycetes</taxon>
        <taxon>Mycobacteriales</taxon>
        <taxon>Mycobacteriaceae</taxon>
        <taxon>Mycobacterium</taxon>
        <taxon>Mycobacterium avium complex (MAC)</taxon>
    </lineage>
</organism>
<dbReference type="InterPro" id="IPR000030">
    <property type="entry name" value="PPE_dom"/>
</dbReference>
<reference evidence="4" key="3">
    <citation type="submission" date="2020-02" db="EMBL/GenBank/DDBJ databases">
        <authorList>
            <person name="Matsumoto Y."/>
            <person name="Motooka D."/>
            <person name="Nakamura S."/>
        </authorList>
    </citation>
    <scope>NUCLEOTIDE SEQUENCE</scope>
    <source>
        <strain evidence="4">JCM 18113</strain>
    </source>
</reference>
<evidence type="ECO:0000256" key="1">
    <source>
        <dbReference type="ARBA" id="ARBA00010652"/>
    </source>
</evidence>